<dbReference type="Pfam" id="PF04055">
    <property type="entry name" value="Radical_SAM"/>
    <property type="match status" value="1"/>
</dbReference>
<dbReference type="GO" id="GO:0002926">
    <property type="term" value="P:tRNA wobble base 5-methoxycarbonylmethyl-2-thiouridinylation"/>
    <property type="evidence" value="ECO:0007669"/>
    <property type="project" value="TreeGrafter"/>
</dbReference>
<organism evidence="9 10">
    <name type="scientific">Clostridium cadaveris</name>
    <dbReference type="NCBI Taxonomy" id="1529"/>
    <lineage>
        <taxon>Bacteria</taxon>
        <taxon>Bacillati</taxon>
        <taxon>Bacillota</taxon>
        <taxon>Clostridia</taxon>
        <taxon>Eubacteriales</taxon>
        <taxon>Clostridiaceae</taxon>
        <taxon>Clostridium</taxon>
    </lineage>
</organism>
<feature type="domain" description="Radical SAM core" evidence="7">
    <location>
        <begin position="1"/>
        <end position="238"/>
    </location>
</feature>
<reference evidence="8 11" key="2">
    <citation type="submission" date="2018-03" db="EMBL/GenBank/DDBJ databases">
        <title>The uncultured portion of the human microbiome is neutrally assembled.</title>
        <authorList>
            <person name="Jeraldo P."/>
            <person name="Boardman L."/>
            <person name="White B.A."/>
            <person name="Nelson H."/>
            <person name="Goldenfeld N."/>
            <person name="Chia N."/>
        </authorList>
    </citation>
    <scope>NUCLEOTIDE SEQUENCE [LARGE SCALE GENOMIC DNA]</scope>
    <source>
        <strain evidence="8">CIM:MAG 903</strain>
    </source>
</reference>
<keyword evidence="2" id="KW-0004">4Fe-4S</keyword>
<proteinExistence type="predicted"/>
<dbReference type="FunFam" id="3.80.30.20:FF:000016">
    <property type="entry name" value="Oxygen-independent coproporphyrinogen III oxidase"/>
    <property type="match status" value="1"/>
</dbReference>
<dbReference type="InterPro" id="IPR058240">
    <property type="entry name" value="rSAM_sf"/>
</dbReference>
<dbReference type="eggNOG" id="COG1243">
    <property type="taxonomic scope" value="Bacteria"/>
</dbReference>
<dbReference type="PROSITE" id="PS51918">
    <property type="entry name" value="RADICAL_SAM"/>
    <property type="match status" value="1"/>
</dbReference>
<dbReference type="SFLD" id="SFLDS00029">
    <property type="entry name" value="Radical_SAM"/>
    <property type="match status" value="1"/>
</dbReference>
<evidence type="ECO:0000256" key="6">
    <source>
        <dbReference type="ARBA" id="ARBA00023014"/>
    </source>
</evidence>
<evidence type="ECO:0000313" key="10">
    <source>
        <dbReference type="Proteomes" id="UP000182135"/>
    </source>
</evidence>
<evidence type="ECO:0000259" key="7">
    <source>
        <dbReference type="PROSITE" id="PS51918"/>
    </source>
</evidence>
<keyword evidence="3" id="KW-0949">S-adenosyl-L-methionine</keyword>
<dbReference type="SFLD" id="SFLDG01082">
    <property type="entry name" value="B12-binding_domain_containing"/>
    <property type="match status" value="1"/>
</dbReference>
<protein>
    <submittedName>
        <fullName evidence="9">Histone acetyltransferase, component of the RNA polymerase elongator complex</fullName>
    </submittedName>
    <submittedName>
        <fullName evidence="8">Radical SAM protein</fullName>
    </submittedName>
</protein>
<dbReference type="SMART" id="SM00729">
    <property type="entry name" value="Elp3"/>
    <property type="match status" value="1"/>
</dbReference>
<reference evidence="9 10" key="1">
    <citation type="submission" date="2016-10" db="EMBL/GenBank/DDBJ databases">
        <authorList>
            <person name="de Groot N.N."/>
        </authorList>
    </citation>
    <scope>NUCLEOTIDE SEQUENCE [LARGE SCALE GENOMIC DNA]</scope>
    <source>
        <strain evidence="9 10">NLAE-zl-G419</strain>
    </source>
</reference>
<dbReference type="GO" id="GO:0046872">
    <property type="term" value="F:metal ion binding"/>
    <property type="evidence" value="ECO:0007669"/>
    <property type="project" value="UniProtKB-KW"/>
</dbReference>
<keyword evidence="4" id="KW-0479">Metal-binding</keyword>
<dbReference type="PANTHER" id="PTHR11135">
    <property type="entry name" value="HISTONE ACETYLTRANSFERASE-RELATED"/>
    <property type="match status" value="1"/>
</dbReference>
<evidence type="ECO:0000256" key="1">
    <source>
        <dbReference type="ARBA" id="ARBA00001966"/>
    </source>
</evidence>
<dbReference type="SUPFAM" id="SSF102114">
    <property type="entry name" value="Radical SAM enzymes"/>
    <property type="match status" value="1"/>
</dbReference>
<dbReference type="InterPro" id="IPR032432">
    <property type="entry name" value="Radical_SAM_C"/>
</dbReference>
<evidence type="ECO:0000256" key="5">
    <source>
        <dbReference type="ARBA" id="ARBA00023004"/>
    </source>
</evidence>
<dbReference type="Gene3D" id="3.80.30.20">
    <property type="entry name" value="tm_1862 like domain"/>
    <property type="match status" value="1"/>
</dbReference>
<dbReference type="Proteomes" id="UP000182135">
    <property type="component" value="Unassembled WGS sequence"/>
</dbReference>
<dbReference type="GO" id="GO:0005737">
    <property type="term" value="C:cytoplasm"/>
    <property type="evidence" value="ECO:0007669"/>
    <property type="project" value="TreeGrafter"/>
</dbReference>
<evidence type="ECO:0000313" key="11">
    <source>
        <dbReference type="Proteomes" id="UP000246114"/>
    </source>
</evidence>
<dbReference type="GO" id="GO:0051539">
    <property type="term" value="F:4 iron, 4 sulfur cluster binding"/>
    <property type="evidence" value="ECO:0007669"/>
    <property type="project" value="UniProtKB-KW"/>
</dbReference>
<dbReference type="OrthoDB" id="9815044at2"/>
<keyword evidence="10" id="KW-1185">Reference proteome</keyword>
<dbReference type="EMBL" id="QAMZ01000036">
    <property type="protein sequence ID" value="PWL53506.1"/>
    <property type="molecule type" value="Genomic_DNA"/>
</dbReference>
<dbReference type="EMBL" id="FOOE01000001">
    <property type="protein sequence ID" value="SFF51225.1"/>
    <property type="molecule type" value="Genomic_DNA"/>
</dbReference>
<dbReference type="InterPro" id="IPR006638">
    <property type="entry name" value="Elp3/MiaA/NifB-like_rSAM"/>
</dbReference>
<evidence type="ECO:0000256" key="4">
    <source>
        <dbReference type="ARBA" id="ARBA00022723"/>
    </source>
</evidence>
<dbReference type="InterPro" id="IPR023404">
    <property type="entry name" value="rSAM_horseshoe"/>
</dbReference>
<dbReference type="GO" id="GO:0016740">
    <property type="term" value="F:transferase activity"/>
    <property type="evidence" value="ECO:0007669"/>
    <property type="project" value="UniProtKB-KW"/>
</dbReference>
<name>A0A1I2J8Z1_9CLOT</name>
<dbReference type="PANTHER" id="PTHR11135:SF0">
    <property type="entry name" value="ELONGATOR COMPLEX PROTEIN 3"/>
    <property type="match status" value="1"/>
</dbReference>
<sequence>MGRKHYIIPIFVPHEGCPHNCVFCNQSRITGESLKIAKSNESQKVNAEFVRNTIEEYLKTIENKDATIEVSFFGGTFTAIDINKQRELLAVAKEYKDNKKIDYIRMSTRPDYIDDKILEHLKEFDSDIIELGVQSLDDEVLIKAGRGHSAEDVRRASKLIKEYGFTLGHQIMPGLPGSNAYKDINTAKESITMKPDICRIYPSLVIKDTPMETLYERGEYVPYTLEEAIEICKEIYSLYIANDINVIRIGLQPTENINLNGDIVAGPFHPSIRELVEGAVFNDLIKDKIKKIDKDAVLSLNERDLSKLYANKKEFFNDMIREISPKKIHVTIDNDLNRGFFTISYDNTCDKLSINEIIKEKVKEGKN</sequence>
<keyword evidence="9" id="KW-0808">Transferase</keyword>
<evidence type="ECO:0000256" key="3">
    <source>
        <dbReference type="ARBA" id="ARBA00022691"/>
    </source>
</evidence>
<comment type="cofactor">
    <cofactor evidence="1">
        <name>[4Fe-4S] cluster</name>
        <dbReference type="ChEBI" id="CHEBI:49883"/>
    </cofactor>
</comment>
<gene>
    <name evidence="8" type="ORF">DBY38_07180</name>
    <name evidence="9" type="ORF">SAMN04487885_101261</name>
</gene>
<dbReference type="InterPro" id="IPR039661">
    <property type="entry name" value="ELP3"/>
</dbReference>
<evidence type="ECO:0000313" key="9">
    <source>
        <dbReference type="EMBL" id="SFF51225.1"/>
    </source>
</evidence>
<dbReference type="InterPro" id="IPR007197">
    <property type="entry name" value="rSAM"/>
</dbReference>
<evidence type="ECO:0000313" key="8">
    <source>
        <dbReference type="EMBL" id="PWL53506.1"/>
    </source>
</evidence>
<keyword evidence="5" id="KW-0408">Iron</keyword>
<dbReference type="CDD" id="cd01335">
    <property type="entry name" value="Radical_SAM"/>
    <property type="match status" value="1"/>
</dbReference>
<dbReference type="SFLD" id="SFLDG01086">
    <property type="entry name" value="elongater_protein-like"/>
    <property type="match status" value="1"/>
</dbReference>
<keyword evidence="6" id="KW-0411">Iron-sulfur</keyword>
<dbReference type="AlphaFoldDB" id="A0A1I2J8Z1"/>
<dbReference type="RefSeq" id="WP_027638137.1">
    <property type="nucleotide sequence ID" value="NZ_BAAACD010000019.1"/>
</dbReference>
<dbReference type="Proteomes" id="UP000246114">
    <property type="component" value="Unassembled WGS sequence"/>
</dbReference>
<accession>A0A1I2J8Z1</accession>
<evidence type="ECO:0000256" key="2">
    <source>
        <dbReference type="ARBA" id="ARBA00022485"/>
    </source>
</evidence>
<dbReference type="Pfam" id="PF16199">
    <property type="entry name" value="Radical_SAM_C"/>
    <property type="match status" value="1"/>
</dbReference>
<dbReference type="GeneID" id="90544631"/>
<dbReference type="STRING" id="1529.SAMN04487885_101261"/>